<dbReference type="FunFam" id="3.30.565.10:FF:000006">
    <property type="entry name" value="Sensor histidine kinase WalK"/>
    <property type="match status" value="1"/>
</dbReference>
<dbReference type="GO" id="GO:0000155">
    <property type="term" value="F:phosphorelay sensor kinase activity"/>
    <property type="evidence" value="ECO:0007669"/>
    <property type="project" value="InterPro"/>
</dbReference>
<dbReference type="PROSITE" id="PS50109">
    <property type="entry name" value="HIS_KIN"/>
    <property type="match status" value="1"/>
</dbReference>
<accession>A0A6C0GR36</accession>
<dbReference type="Pfam" id="PF02518">
    <property type="entry name" value="HATPase_c"/>
    <property type="match status" value="1"/>
</dbReference>
<dbReference type="SMART" id="SM00388">
    <property type="entry name" value="HisKA"/>
    <property type="match status" value="1"/>
</dbReference>
<protein>
    <recommendedName>
        <fullName evidence="2">histidine kinase</fullName>
        <ecNumber evidence="2">2.7.13.3</ecNumber>
    </recommendedName>
</protein>
<feature type="transmembrane region" description="Helical" evidence="7">
    <location>
        <begin position="6"/>
        <end position="26"/>
    </location>
</feature>
<keyword evidence="7" id="KW-1133">Transmembrane helix</keyword>
<evidence type="ECO:0000259" key="8">
    <source>
        <dbReference type="PROSITE" id="PS50109"/>
    </source>
</evidence>
<proteinExistence type="predicted"/>
<comment type="catalytic activity">
    <reaction evidence="1">
        <text>ATP + protein L-histidine = ADP + protein N-phospho-L-histidine.</text>
        <dbReference type="EC" id="2.7.13.3"/>
    </reaction>
</comment>
<keyword evidence="5 9" id="KW-0418">Kinase</keyword>
<keyword evidence="7" id="KW-0812">Transmembrane</keyword>
<sequence>MSLLNYILIVFFIIISGIAGVYYRLYILKKKAYFLRTRENTKILVQIKALKKANDRLEISRNELQEINRNKDKFISIISHDFRGPLNSLTALLQILMKYAESFSKDELKDFGRNMDKSVHNLLDLLENLFKWSQSQSKQIEHRPEVFVLAELIYKTVNLLEPTAHNKNILIQVEVDPIIKVNADKHMMSFILRNLLSNAIKFTHKGGVVRITSQTKNNEVEIAVSDNGVGISKEVLSKLFRINTCFTSNGTENEMGTGLGLILCQEFVQKNGGIIQVESELKQGTTFRFCVPLVYEEVEVEL</sequence>
<dbReference type="SUPFAM" id="SSF55874">
    <property type="entry name" value="ATPase domain of HSP90 chaperone/DNA topoisomerase II/histidine kinase"/>
    <property type="match status" value="1"/>
</dbReference>
<keyword evidence="6" id="KW-0902">Two-component regulatory system</keyword>
<evidence type="ECO:0000256" key="7">
    <source>
        <dbReference type="SAM" id="Phobius"/>
    </source>
</evidence>
<dbReference type="InterPro" id="IPR003661">
    <property type="entry name" value="HisK_dim/P_dom"/>
</dbReference>
<evidence type="ECO:0000256" key="5">
    <source>
        <dbReference type="ARBA" id="ARBA00022777"/>
    </source>
</evidence>
<dbReference type="InterPro" id="IPR003594">
    <property type="entry name" value="HATPase_dom"/>
</dbReference>
<evidence type="ECO:0000256" key="2">
    <source>
        <dbReference type="ARBA" id="ARBA00012438"/>
    </source>
</evidence>
<dbReference type="Gene3D" id="3.30.565.10">
    <property type="entry name" value="Histidine kinase-like ATPase, C-terminal domain"/>
    <property type="match status" value="1"/>
</dbReference>
<evidence type="ECO:0000256" key="6">
    <source>
        <dbReference type="ARBA" id="ARBA00023012"/>
    </source>
</evidence>
<dbReference type="SMART" id="SM00387">
    <property type="entry name" value="HATPase_c"/>
    <property type="match status" value="1"/>
</dbReference>
<evidence type="ECO:0000256" key="4">
    <source>
        <dbReference type="ARBA" id="ARBA00022679"/>
    </source>
</evidence>
<dbReference type="CDD" id="cd00082">
    <property type="entry name" value="HisKA"/>
    <property type="match status" value="1"/>
</dbReference>
<dbReference type="PRINTS" id="PR00344">
    <property type="entry name" value="BCTRLSENSOR"/>
</dbReference>
<dbReference type="AlphaFoldDB" id="A0A6C0GR36"/>
<keyword evidence="10" id="KW-1185">Reference proteome</keyword>
<gene>
    <name evidence="9" type="ORF">GXP67_29700</name>
</gene>
<dbReference type="EC" id="2.7.13.3" evidence="2"/>
<dbReference type="PANTHER" id="PTHR43711">
    <property type="entry name" value="TWO-COMPONENT HISTIDINE KINASE"/>
    <property type="match status" value="1"/>
</dbReference>
<dbReference type="KEGG" id="rhoz:GXP67_29700"/>
<dbReference type="EMBL" id="CP048222">
    <property type="protein sequence ID" value="QHT70529.1"/>
    <property type="molecule type" value="Genomic_DNA"/>
</dbReference>
<dbReference type="PANTHER" id="PTHR43711:SF1">
    <property type="entry name" value="HISTIDINE KINASE 1"/>
    <property type="match status" value="1"/>
</dbReference>
<keyword evidence="4" id="KW-0808">Transferase</keyword>
<dbReference type="InterPro" id="IPR050736">
    <property type="entry name" value="Sensor_HK_Regulatory"/>
</dbReference>
<evidence type="ECO:0000313" key="10">
    <source>
        <dbReference type="Proteomes" id="UP000480178"/>
    </source>
</evidence>
<keyword evidence="3" id="KW-0597">Phosphoprotein</keyword>
<dbReference type="InterPro" id="IPR005467">
    <property type="entry name" value="His_kinase_dom"/>
</dbReference>
<dbReference type="InterPro" id="IPR004358">
    <property type="entry name" value="Sig_transdc_His_kin-like_C"/>
</dbReference>
<name>A0A6C0GR36_9BACT</name>
<dbReference type="InterPro" id="IPR036890">
    <property type="entry name" value="HATPase_C_sf"/>
</dbReference>
<dbReference type="RefSeq" id="WP_162446506.1">
    <property type="nucleotide sequence ID" value="NZ_CP048222.1"/>
</dbReference>
<feature type="domain" description="Histidine kinase" evidence="8">
    <location>
        <begin position="77"/>
        <end position="295"/>
    </location>
</feature>
<dbReference type="InterPro" id="IPR036097">
    <property type="entry name" value="HisK_dim/P_sf"/>
</dbReference>
<dbReference type="Pfam" id="PF00512">
    <property type="entry name" value="HisKA"/>
    <property type="match status" value="1"/>
</dbReference>
<dbReference type="Gene3D" id="1.10.287.130">
    <property type="match status" value="1"/>
</dbReference>
<evidence type="ECO:0000256" key="3">
    <source>
        <dbReference type="ARBA" id="ARBA00022553"/>
    </source>
</evidence>
<organism evidence="9 10">
    <name type="scientific">Rhodocytophaga rosea</name>
    <dbReference type="NCBI Taxonomy" id="2704465"/>
    <lineage>
        <taxon>Bacteria</taxon>
        <taxon>Pseudomonadati</taxon>
        <taxon>Bacteroidota</taxon>
        <taxon>Cytophagia</taxon>
        <taxon>Cytophagales</taxon>
        <taxon>Rhodocytophagaceae</taxon>
        <taxon>Rhodocytophaga</taxon>
    </lineage>
</organism>
<dbReference type="Proteomes" id="UP000480178">
    <property type="component" value="Chromosome"/>
</dbReference>
<reference evidence="9 10" key="1">
    <citation type="submission" date="2020-01" db="EMBL/GenBank/DDBJ databases">
        <authorList>
            <person name="Kim M.K."/>
        </authorList>
    </citation>
    <scope>NUCLEOTIDE SEQUENCE [LARGE SCALE GENOMIC DNA]</scope>
    <source>
        <strain evidence="9 10">172606-1</strain>
    </source>
</reference>
<dbReference type="SUPFAM" id="SSF47384">
    <property type="entry name" value="Homodimeric domain of signal transducing histidine kinase"/>
    <property type="match status" value="1"/>
</dbReference>
<evidence type="ECO:0000256" key="1">
    <source>
        <dbReference type="ARBA" id="ARBA00000085"/>
    </source>
</evidence>
<keyword evidence="7" id="KW-0472">Membrane</keyword>
<evidence type="ECO:0000313" key="9">
    <source>
        <dbReference type="EMBL" id="QHT70529.1"/>
    </source>
</evidence>